<evidence type="ECO:0000256" key="1">
    <source>
        <dbReference type="SAM" id="MobiDB-lite"/>
    </source>
</evidence>
<name>A0A1F5FTS4_9BACT</name>
<dbReference type="EMBL" id="MFAU01000065">
    <property type="protein sequence ID" value="OGD82989.1"/>
    <property type="molecule type" value="Genomic_DNA"/>
</dbReference>
<reference evidence="2 3" key="1">
    <citation type="journal article" date="2016" name="Nat. Commun.">
        <title>Thousands of microbial genomes shed light on interconnected biogeochemical processes in an aquifer system.</title>
        <authorList>
            <person name="Anantharaman K."/>
            <person name="Brown C.T."/>
            <person name="Hug L.A."/>
            <person name="Sharon I."/>
            <person name="Castelle C.J."/>
            <person name="Probst A.J."/>
            <person name="Thomas B.C."/>
            <person name="Singh A."/>
            <person name="Wilkins M.J."/>
            <person name="Karaoz U."/>
            <person name="Brodie E.L."/>
            <person name="Williams K.H."/>
            <person name="Hubbard S.S."/>
            <person name="Banfield J.F."/>
        </authorList>
    </citation>
    <scope>NUCLEOTIDE SEQUENCE [LARGE SCALE GENOMIC DNA]</scope>
</reference>
<dbReference type="PANTHER" id="PTHR47618:SF1">
    <property type="entry name" value="BIFUNCTIONAL OLIGORIBONUCLEASE AND PAP PHOSPHATASE NRNA"/>
    <property type="match status" value="1"/>
</dbReference>
<accession>A0A1F5FTS4</accession>
<sequence length="309" mass="33946">MDENLKQGTLEKLTKAQAILVAVSPASGFDGLACGLALYLSLSKLGKNVAILAKPPTVSDAMKLYSVDKVGGANQSNNMVIVVKDAVTSVDKVTYFLDGDRLKIVLHSLAGSQGVIKDQISFEQAPPKADLIFTIGFSSKEELKNEFIHEQLFDSTVWIVNIAKSILEQKFAQANFSNPEATSFSEICAQLIQQLALPLNEDIAYNLYAGIAYATENFSISKSSPVSFEIASWLVKFGAARASFAREIAKPVQESKIQPQSQIQPDYYTPSTPYEAPPIEEVEKEKKSQEDWLKPPKIYKGSKSFDSEY</sequence>
<dbReference type="PANTHER" id="PTHR47618">
    <property type="entry name" value="BIFUNCTIONAL OLIGORIBONUCLEASE AND PAP PHOSPHATASE NRNA"/>
    <property type="match status" value="1"/>
</dbReference>
<dbReference type="InterPro" id="IPR051319">
    <property type="entry name" value="Oligoribo/pAp-PDE_c-di-AMP_PDE"/>
</dbReference>
<gene>
    <name evidence="2" type="ORF">A2165_03940</name>
</gene>
<feature type="compositionally biased region" description="Polar residues" evidence="1">
    <location>
        <begin position="255"/>
        <end position="272"/>
    </location>
</feature>
<dbReference type="AlphaFoldDB" id="A0A1F5FTS4"/>
<dbReference type="InterPro" id="IPR038763">
    <property type="entry name" value="DHH_sf"/>
</dbReference>
<dbReference type="SUPFAM" id="SSF64182">
    <property type="entry name" value="DHH phosphoesterases"/>
    <property type="match status" value="1"/>
</dbReference>
<evidence type="ECO:0000313" key="3">
    <source>
        <dbReference type="Proteomes" id="UP000179252"/>
    </source>
</evidence>
<dbReference type="Gene3D" id="3.90.1640.10">
    <property type="entry name" value="inorganic pyrophosphatase (n-terminal core)"/>
    <property type="match status" value="1"/>
</dbReference>
<evidence type="ECO:0000313" key="2">
    <source>
        <dbReference type="EMBL" id="OGD82989.1"/>
    </source>
</evidence>
<protein>
    <recommendedName>
        <fullName evidence="4">DDH domain-containing protein</fullName>
    </recommendedName>
</protein>
<feature type="compositionally biased region" description="Basic and acidic residues" evidence="1">
    <location>
        <begin position="281"/>
        <end position="294"/>
    </location>
</feature>
<proteinExistence type="predicted"/>
<organism evidence="2 3">
    <name type="scientific">Candidatus Curtissbacteria bacterium RBG_13_40_7</name>
    <dbReference type="NCBI Taxonomy" id="1797706"/>
    <lineage>
        <taxon>Bacteria</taxon>
        <taxon>Candidatus Curtissiibacteriota</taxon>
    </lineage>
</organism>
<evidence type="ECO:0008006" key="4">
    <source>
        <dbReference type="Google" id="ProtNLM"/>
    </source>
</evidence>
<dbReference type="Proteomes" id="UP000179252">
    <property type="component" value="Unassembled WGS sequence"/>
</dbReference>
<feature type="region of interest" description="Disordered" evidence="1">
    <location>
        <begin position="255"/>
        <end position="309"/>
    </location>
</feature>
<comment type="caution">
    <text evidence="2">The sequence shown here is derived from an EMBL/GenBank/DDBJ whole genome shotgun (WGS) entry which is preliminary data.</text>
</comment>